<accession>A0A7J8VN86</accession>
<sequence>MTIRLCYCCALYPLHTSVSGRP</sequence>
<dbReference type="EMBL" id="JABFAB010000011">
    <property type="protein sequence ID" value="MBA0664275.1"/>
    <property type="molecule type" value="Genomic_DNA"/>
</dbReference>
<gene>
    <name evidence="1" type="ORF">Goklo_004313</name>
</gene>
<keyword evidence="2" id="KW-1185">Reference proteome</keyword>
<comment type="caution">
    <text evidence="1">The sequence shown here is derived from an EMBL/GenBank/DDBJ whole genome shotgun (WGS) entry which is preliminary data.</text>
</comment>
<dbReference type="Proteomes" id="UP000593573">
    <property type="component" value="Unassembled WGS sequence"/>
</dbReference>
<protein>
    <submittedName>
        <fullName evidence="1">Uncharacterized protein</fullName>
    </submittedName>
</protein>
<name>A0A7J8VN86_9ROSI</name>
<dbReference type="AlphaFoldDB" id="A0A7J8VN86"/>
<proteinExistence type="predicted"/>
<evidence type="ECO:0000313" key="2">
    <source>
        <dbReference type="Proteomes" id="UP000593573"/>
    </source>
</evidence>
<organism evidence="1 2">
    <name type="scientific">Gossypium klotzschianum</name>
    <dbReference type="NCBI Taxonomy" id="34286"/>
    <lineage>
        <taxon>Eukaryota</taxon>
        <taxon>Viridiplantae</taxon>
        <taxon>Streptophyta</taxon>
        <taxon>Embryophyta</taxon>
        <taxon>Tracheophyta</taxon>
        <taxon>Spermatophyta</taxon>
        <taxon>Magnoliopsida</taxon>
        <taxon>eudicotyledons</taxon>
        <taxon>Gunneridae</taxon>
        <taxon>Pentapetalae</taxon>
        <taxon>rosids</taxon>
        <taxon>malvids</taxon>
        <taxon>Malvales</taxon>
        <taxon>Malvaceae</taxon>
        <taxon>Malvoideae</taxon>
        <taxon>Gossypium</taxon>
    </lineage>
</organism>
<evidence type="ECO:0000313" key="1">
    <source>
        <dbReference type="EMBL" id="MBA0664275.1"/>
    </source>
</evidence>
<reference evidence="1 2" key="1">
    <citation type="journal article" date="2019" name="Genome Biol. Evol.">
        <title>Insights into the evolution of the New World diploid cottons (Gossypium, subgenus Houzingenia) based on genome sequencing.</title>
        <authorList>
            <person name="Grover C.E."/>
            <person name="Arick M.A. 2nd"/>
            <person name="Thrash A."/>
            <person name="Conover J.L."/>
            <person name="Sanders W.S."/>
            <person name="Peterson D.G."/>
            <person name="Frelichowski J.E."/>
            <person name="Scheffler J.A."/>
            <person name="Scheffler B.E."/>
            <person name="Wendel J.F."/>
        </authorList>
    </citation>
    <scope>NUCLEOTIDE SEQUENCE [LARGE SCALE GENOMIC DNA]</scope>
    <source>
        <strain evidence="1">57</strain>
        <tissue evidence="1">Leaf</tissue>
    </source>
</reference>